<dbReference type="InterPro" id="IPR000515">
    <property type="entry name" value="MetI-like"/>
</dbReference>
<evidence type="ECO:0000256" key="2">
    <source>
        <dbReference type="ARBA" id="ARBA00022448"/>
    </source>
</evidence>
<evidence type="ECO:0000256" key="5">
    <source>
        <dbReference type="ARBA" id="ARBA00022989"/>
    </source>
</evidence>
<evidence type="ECO:0000256" key="7">
    <source>
        <dbReference type="RuleBase" id="RU363032"/>
    </source>
</evidence>
<feature type="transmembrane region" description="Helical" evidence="7">
    <location>
        <begin position="262"/>
        <end position="282"/>
    </location>
</feature>
<evidence type="ECO:0000259" key="8">
    <source>
        <dbReference type="PROSITE" id="PS50928"/>
    </source>
</evidence>
<dbReference type="PANTHER" id="PTHR30193">
    <property type="entry name" value="ABC TRANSPORTER PERMEASE PROTEIN"/>
    <property type="match status" value="1"/>
</dbReference>
<keyword evidence="4 7" id="KW-0812">Transmembrane</keyword>
<dbReference type="SUPFAM" id="SSF161098">
    <property type="entry name" value="MetI-like"/>
    <property type="match status" value="1"/>
</dbReference>
<keyword evidence="5 7" id="KW-1133">Transmembrane helix</keyword>
<feature type="transmembrane region" description="Helical" evidence="7">
    <location>
        <begin position="156"/>
        <end position="178"/>
    </location>
</feature>
<dbReference type="InterPro" id="IPR051393">
    <property type="entry name" value="ABC_transporter_permease"/>
</dbReference>
<feature type="domain" description="ABC transmembrane type-1" evidence="8">
    <location>
        <begin position="69"/>
        <end position="283"/>
    </location>
</feature>
<feature type="transmembrane region" description="Helical" evidence="7">
    <location>
        <begin position="73"/>
        <end position="94"/>
    </location>
</feature>
<keyword evidence="2 7" id="KW-0813">Transport</keyword>
<dbReference type="Gene3D" id="1.10.3720.10">
    <property type="entry name" value="MetI-like"/>
    <property type="match status" value="1"/>
</dbReference>
<gene>
    <name evidence="9" type="ORF">I8J30_18710</name>
</gene>
<dbReference type="CDD" id="cd06261">
    <property type="entry name" value="TM_PBP2"/>
    <property type="match status" value="1"/>
</dbReference>
<evidence type="ECO:0000256" key="1">
    <source>
        <dbReference type="ARBA" id="ARBA00004651"/>
    </source>
</evidence>
<evidence type="ECO:0000256" key="4">
    <source>
        <dbReference type="ARBA" id="ARBA00022692"/>
    </source>
</evidence>
<sequence length="292" mass="33194">MISKRKYDYDAYLYLIPAVLFIGVFIYYGAYFNVYHSFFKWNGISKNMTFIGLDNYVTLMKDPKFMKAVTNTLTYMVVTVIVQAVIGLFVAVVNDSLFFGKRLFKSLFFLPNIMSLVVVALIFTELYSYNTGAVNQALRAIGLDNLVRDWTGDPKLALYAVMITNIFTYMGFSMIIYFTAITQFNQEVIESAKIDGAGFMQLFTRMIFPMLKSTHSLLLILGIIGSLKTFDLVWLITGGGPARSSEVVSSYLYRSYVLEYKGGYSAAISNLIMIIALILTWVQSQIQKRWDV</sequence>
<comment type="similarity">
    <text evidence="7">Belongs to the binding-protein-dependent transport system permease family.</text>
</comment>
<accession>A0ABS5CFV5</accession>
<reference evidence="9 10" key="1">
    <citation type="submission" date="2021-04" db="EMBL/GenBank/DDBJ databases">
        <title>Paenibacillus sp. DLE-14 whole genome sequence.</title>
        <authorList>
            <person name="Ham Y.J."/>
        </authorList>
    </citation>
    <scope>NUCLEOTIDE SEQUENCE [LARGE SCALE GENOMIC DNA]</scope>
    <source>
        <strain evidence="9 10">DLE-14</strain>
    </source>
</reference>
<dbReference type="Pfam" id="PF00528">
    <property type="entry name" value="BPD_transp_1"/>
    <property type="match status" value="1"/>
</dbReference>
<dbReference type="PROSITE" id="PS50928">
    <property type="entry name" value="ABC_TM1"/>
    <property type="match status" value="1"/>
</dbReference>
<feature type="transmembrane region" description="Helical" evidence="7">
    <location>
        <begin position="106"/>
        <end position="129"/>
    </location>
</feature>
<dbReference type="InterPro" id="IPR035906">
    <property type="entry name" value="MetI-like_sf"/>
</dbReference>
<evidence type="ECO:0000256" key="3">
    <source>
        <dbReference type="ARBA" id="ARBA00022475"/>
    </source>
</evidence>
<proteinExistence type="inferred from homology"/>
<dbReference type="PANTHER" id="PTHR30193:SF37">
    <property type="entry name" value="INNER MEMBRANE ABC TRANSPORTER PERMEASE PROTEIN YCJO"/>
    <property type="match status" value="1"/>
</dbReference>
<protein>
    <submittedName>
        <fullName evidence="9">Sugar ABC transporter permease</fullName>
    </submittedName>
</protein>
<comment type="caution">
    <text evidence="9">The sequence shown here is derived from an EMBL/GenBank/DDBJ whole genome shotgun (WGS) entry which is preliminary data.</text>
</comment>
<comment type="subcellular location">
    <subcellularLocation>
        <location evidence="1 7">Cell membrane</location>
        <topology evidence="1 7">Multi-pass membrane protein</topology>
    </subcellularLocation>
</comment>
<evidence type="ECO:0000313" key="9">
    <source>
        <dbReference type="EMBL" id="MBP3964755.1"/>
    </source>
</evidence>
<dbReference type="Proteomes" id="UP000673394">
    <property type="component" value="Unassembled WGS sequence"/>
</dbReference>
<keyword evidence="3" id="KW-1003">Cell membrane</keyword>
<organism evidence="9 10">
    <name type="scientific">Paenibacillus lignilyticus</name>
    <dbReference type="NCBI Taxonomy" id="1172615"/>
    <lineage>
        <taxon>Bacteria</taxon>
        <taxon>Bacillati</taxon>
        <taxon>Bacillota</taxon>
        <taxon>Bacilli</taxon>
        <taxon>Bacillales</taxon>
        <taxon>Paenibacillaceae</taxon>
        <taxon>Paenibacillus</taxon>
    </lineage>
</organism>
<keyword evidence="6 7" id="KW-0472">Membrane</keyword>
<evidence type="ECO:0000313" key="10">
    <source>
        <dbReference type="Proteomes" id="UP000673394"/>
    </source>
</evidence>
<dbReference type="EMBL" id="JAGKSP010000007">
    <property type="protein sequence ID" value="MBP3964755.1"/>
    <property type="molecule type" value="Genomic_DNA"/>
</dbReference>
<evidence type="ECO:0000256" key="6">
    <source>
        <dbReference type="ARBA" id="ARBA00023136"/>
    </source>
</evidence>
<feature type="transmembrane region" description="Helical" evidence="7">
    <location>
        <begin position="216"/>
        <end position="236"/>
    </location>
</feature>
<dbReference type="RefSeq" id="WP_210660629.1">
    <property type="nucleotide sequence ID" value="NZ_JAGKSP010000007.1"/>
</dbReference>
<feature type="transmembrane region" description="Helical" evidence="7">
    <location>
        <begin position="12"/>
        <end position="31"/>
    </location>
</feature>
<keyword evidence="10" id="KW-1185">Reference proteome</keyword>
<name>A0ABS5CFV5_9BACL</name>